<sequence length="469" mass="53605">MDSDEYVDQVAFSIADQLNRSAVNKNLAKQVLNLAKSQPSVEKFVNACKIFGNFDDSFLHKVYSDSRSAEGSSVKTEEEPSGVLKGTDEVKGGLYVPKPNEHDQADRKTKSQNIGPRIKNEDEQLTDKSDDGRGISHKRASVKKEEEEDDETGPSLSLTARKRLEEIRQKRRVNNEPLKRPPSESPPSHARKRFHPRGRDGQFKKEESPERVPSYEQESLEALDRDWYNSEEFGHVAGDDMHNPFYDSSYIEPEAEKQIQDKFQKRVSLRAAERQRDSDIWEKKQMRTSGIIGQGTFDPDFEDDTEDRVHLFVHNLTPPFLDGKQIFTRQRDPVSAVRDPQSDLAIFARRGSALVKERRQQRERQKQSRAAVSLAGTTLGNVMGVQEQKEEEDDEDGNSKWTTKFSDNLNDEKNTGTSKFATEKSLREQRQFLPAFAVREELLNVIRDNQGKFDLYQNSPALGQATYSF</sequence>
<proteinExistence type="predicted"/>
<comment type="caution">
    <text evidence="2">The sequence shown here is derived from an EMBL/GenBank/DDBJ whole genome shotgun (WGS) entry which is preliminary data.</text>
</comment>
<protein>
    <submittedName>
        <fullName evidence="2">Uncharacterized protein</fullName>
    </submittedName>
</protein>
<feature type="compositionally biased region" description="Basic and acidic residues" evidence="1">
    <location>
        <begin position="99"/>
        <end position="109"/>
    </location>
</feature>
<dbReference type="OrthoDB" id="10253254at2759"/>
<feature type="region of interest" description="Disordered" evidence="1">
    <location>
        <begin position="384"/>
        <end position="422"/>
    </location>
</feature>
<accession>A0A642UU09</accession>
<feature type="compositionally biased region" description="Basic and acidic residues" evidence="1">
    <location>
        <begin position="118"/>
        <end position="134"/>
    </location>
</feature>
<dbReference type="Proteomes" id="UP000761534">
    <property type="component" value="Unassembled WGS sequence"/>
</dbReference>
<feature type="compositionally biased region" description="Basic and acidic residues" evidence="1">
    <location>
        <begin position="197"/>
        <end position="210"/>
    </location>
</feature>
<evidence type="ECO:0000313" key="2">
    <source>
        <dbReference type="EMBL" id="KAA8904294.1"/>
    </source>
</evidence>
<feature type="compositionally biased region" description="Basic and acidic residues" evidence="1">
    <location>
        <begin position="162"/>
        <end position="182"/>
    </location>
</feature>
<feature type="compositionally biased region" description="Polar residues" evidence="1">
    <location>
        <begin position="399"/>
        <end position="408"/>
    </location>
</feature>
<name>A0A642UU09_9ASCO</name>
<evidence type="ECO:0000256" key="1">
    <source>
        <dbReference type="SAM" id="MobiDB-lite"/>
    </source>
</evidence>
<dbReference type="EMBL" id="SWFS01000431">
    <property type="protein sequence ID" value="KAA8904294.1"/>
    <property type="molecule type" value="Genomic_DNA"/>
</dbReference>
<dbReference type="AlphaFoldDB" id="A0A642UU09"/>
<organism evidence="2 3">
    <name type="scientific">Trichomonascus ciferrii</name>
    <dbReference type="NCBI Taxonomy" id="44093"/>
    <lineage>
        <taxon>Eukaryota</taxon>
        <taxon>Fungi</taxon>
        <taxon>Dikarya</taxon>
        <taxon>Ascomycota</taxon>
        <taxon>Saccharomycotina</taxon>
        <taxon>Dipodascomycetes</taxon>
        <taxon>Dipodascales</taxon>
        <taxon>Trichomonascaceae</taxon>
        <taxon>Trichomonascus</taxon>
        <taxon>Trichomonascus ciferrii complex</taxon>
    </lineage>
</organism>
<evidence type="ECO:0000313" key="3">
    <source>
        <dbReference type="Proteomes" id="UP000761534"/>
    </source>
</evidence>
<gene>
    <name evidence="2" type="ORF">TRICI_005520</name>
</gene>
<feature type="region of interest" description="Disordered" evidence="1">
    <location>
        <begin position="65"/>
        <end position="219"/>
    </location>
</feature>
<keyword evidence="3" id="KW-1185">Reference proteome</keyword>
<dbReference type="VEuPathDB" id="FungiDB:TRICI_005520"/>
<reference evidence="2" key="1">
    <citation type="journal article" date="2019" name="G3 (Bethesda)">
        <title>Genome Assemblies of Two Rare Opportunistic Yeast Pathogens: Diutina rugosa (syn. Candida rugosa) and Trichomonascus ciferrii (syn. Candida ciferrii).</title>
        <authorList>
            <person name="Mixao V."/>
            <person name="Saus E."/>
            <person name="Hansen A.P."/>
            <person name="Lass-Florl C."/>
            <person name="Gabaldon T."/>
        </authorList>
    </citation>
    <scope>NUCLEOTIDE SEQUENCE</scope>
    <source>
        <strain evidence="2">CBS 4856</strain>
    </source>
</reference>